<dbReference type="Gene3D" id="2.60.40.420">
    <property type="entry name" value="Cupredoxins - blue copper proteins"/>
    <property type="match status" value="1"/>
</dbReference>
<dbReference type="InterPro" id="IPR008972">
    <property type="entry name" value="Cupredoxin"/>
</dbReference>
<name>A0A128A4M8_9ARCH</name>
<keyword evidence="1" id="KW-1133">Transmembrane helix</keyword>
<protein>
    <recommendedName>
        <fullName evidence="4">Multicopper oxidase</fullName>
    </recommendedName>
</protein>
<keyword evidence="1" id="KW-0812">Transmembrane</keyword>
<dbReference type="PANTHER" id="PTHR36507:SF1">
    <property type="entry name" value="BLL1555 PROTEIN"/>
    <property type="match status" value="1"/>
</dbReference>
<organism evidence="2 3">
    <name type="scientific">Nitrosotalea devaniterrae</name>
    <dbReference type="NCBI Taxonomy" id="1078905"/>
    <lineage>
        <taxon>Archaea</taxon>
        <taxon>Nitrososphaerota</taxon>
        <taxon>Nitrososphaeria</taxon>
        <taxon>Nitrosotaleales</taxon>
        <taxon>Nitrosotaleaceae</taxon>
        <taxon>Nitrosotalea</taxon>
    </lineage>
</organism>
<dbReference type="KEGG" id="ndv:NDEV_1526"/>
<evidence type="ECO:0000313" key="3">
    <source>
        <dbReference type="Proteomes" id="UP000196239"/>
    </source>
</evidence>
<proteinExistence type="predicted"/>
<feature type="transmembrane region" description="Helical" evidence="1">
    <location>
        <begin position="23"/>
        <end position="45"/>
    </location>
</feature>
<evidence type="ECO:0008006" key="4">
    <source>
        <dbReference type="Google" id="ProtNLM"/>
    </source>
</evidence>
<sequence length="482" mass="53466">MILTWDQLPTSSMSQYSDKMKTLQILIIVILGIVITCTSFFLIYYSVYDKQQSMMANLGPLNQVTTVIIPQGAEDPSSSKNYDPQYIRVIIGVNNTVRWINDGHTMNSVVADNLSDPDFYNVTNRFSALMGNVKMPNFLKPGESFEYTFTKPGYFGYHGVPHPWQRGWVLVLTSDQSDKPIPEHVDLGASGLFDTYAVGQKIDFTVELSGYGITCPIPDIVIQKDDGNIIWHANHPAITSCDPERGGFRIQHKLSDGFGVPIMNETGSYVMVVSYDDQTMRLPFVVVPTINNIKDLSESLPQYATKENQTEVSVTQIIPSCVSNISHQYASAGPMGLPLCPFAWYSASSKILNATGFYGIYNYTDYPYVKNYVLEPGHNGTLTYSISVSSINTDARIPEYPDGVNIVNDVEFMHDANMQNHPGIDISVDPLAEIIREHKSALVNITMSASQNASDGTYWMHLPPGVCLGGQIIVLTITNCEK</sequence>
<reference evidence="3" key="1">
    <citation type="submission" date="2015-10" db="EMBL/GenBank/DDBJ databases">
        <authorList>
            <person name="Lehtovirta-Morley L.E."/>
            <person name="Vieille C."/>
        </authorList>
    </citation>
    <scope>NUCLEOTIDE SEQUENCE [LARGE SCALE GENOMIC DNA]</scope>
</reference>
<gene>
    <name evidence="2" type="ORF">NDEV_1526</name>
</gene>
<dbReference type="InterPro" id="IPR052721">
    <property type="entry name" value="ET_Amicyanin"/>
</dbReference>
<keyword evidence="1" id="KW-0472">Membrane</keyword>
<evidence type="ECO:0000256" key="1">
    <source>
        <dbReference type="SAM" id="Phobius"/>
    </source>
</evidence>
<dbReference type="PANTHER" id="PTHR36507">
    <property type="entry name" value="BLL1555 PROTEIN"/>
    <property type="match status" value="1"/>
</dbReference>
<keyword evidence="3" id="KW-1185">Reference proteome</keyword>
<dbReference type="SUPFAM" id="SSF49503">
    <property type="entry name" value="Cupredoxins"/>
    <property type="match status" value="1"/>
</dbReference>
<dbReference type="Proteomes" id="UP000196239">
    <property type="component" value="Chromosome 1"/>
</dbReference>
<dbReference type="AlphaFoldDB" id="A0A128A4M8"/>
<evidence type="ECO:0000313" key="2">
    <source>
        <dbReference type="EMBL" id="CUR52291.1"/>
    </source>
</evidence>
<dbReference type="EMBL" id="LN890280">
    <property type="protein sequence ID" value="CUR52291.1"/>
    <property type="molecule type" value="Genomic_DNA"/>
</dbReference>
<accession>A0A128A4M8</accession>